<dbReference type="RefSeq" id="WP_221032672.1">
    <property type="nucleotide sequence ID" value="NZ_CP139781.1"/>
</dbReference>
<feature type="domain" description="Transcription regulator PadR N-terminal" evidence="1">
    <location>
        <begin position="29"/>
        <end position="103"/>
    </location>
</feature>
<accession>A0ABZ1C3P7</accession>
<dbReference type="InterPro" id="IPR036390">
    <property type="entry name" value="WH_DNA-bd_sf"/>
</dbReference>
<reference evidence="2 3" key="1">
    <citation type="submission" date="2021-08" db="EMBL/GenBank/DDBJ databases">
        <authorList>
            <person name="Zhang D."/>
            <person name="Zhang A."/>
            <person name="Wang L."/>
        </authorList>
    </citation>
    <scope>NUCLEOTIDE SEQUENCE [LARGE SCALE GENOMIC DNA]</scope>
    <source>
        <strain evidence="2 3">WL0086</strain>
    </source>
</reference>
<dbReference type="InterPro" id="IPR017799">
    <property type="entry name" value="Tscrpt_reg_PadR_acidobac-type"/>
</dbReference>
<organism evidence="2 3">
    <name type="scientific">Actomonas aquatica</name>
    <dbReference type="NCBI Taxonomy" id="2866162"/>
    <lineage>
        <taxon>Bacteria</taxon>
        <taxon>Pseudomonadati</taxon>
        <taxon>Verrucomicrobiota</taxon>
        <taxon>Opitutia</taxon>
        <taxon>Opitutales</taxon>
        <taxon>Opitutaceae</taxon>
        <taxon>Actomonas</taxon>
    </lineage>
</organism>
<reference evidence="2 3" key="2">
    <citation type="submission" date="2023-12" db="EMBL/GenBank/DDBJ databases">
        <title>Description of an unclassified Opitutus bacterium of Verrucomicrobiota.</title>
        <authorList>
            <person name="Zhang D.-F."/>
        </authorList>
    </citation>
    <scope>NUCLEOTIDE SEQUENCE [LARGE SCALE GENOMIC DNA]</scope>
    <source>
        <strain evidence="2 3">WL0086</strain>
    </source>
</reference>
<dbReference type="SUPFAM" id="SSF46785">
    <property type="entry name" value="Winged helix' DNA-binding domain"/>
    <property type="match status" value="1"/>
</dbReference>
<evidence type="ECO:0000259" key="1">
    <source>
        <dbReference type="Pfam" id="PF03551"/>
    </source>
</evidence>
<protein>
    <submittedName>
        <fullName evidence="2">PadR family transcriptional regulator</fullName>
    </submittedName>
</protein>
<evidence type="ECO:0000313" key="3">
    <source>
        <dbReference type="Proteomes" id="UP000738431"/>
    </source>
</evidence>
<keyword evidence="3" id="KW-1185">Reference proteome</keyword>
<dbReference type="PANTHER" id="PTHR33169:SF14">
    <property type="entry name" value="TRANSCRIPTIONAL REGULATOR RV3488"/>
    <property type="match status" value="1"/>
</dbReference>
<dbReference type="InterPro" id="IPR036388">
    <property type="entry name" value="WH-like_DNA-bd_sf"/>
</dbReference>
<name>A0ABZ1C3P7_9BACT</name>
<evidence type="ECO:0000313" key="2">
    <source>
        <dbReference type="EMBL" id="WRQ85853.1"/>
    </source>
</evidence>
<sequence length="136" mass="14613">MSRAAPTSPSSPSPADKLDLLQGTLDLMVLQSLAALGPLHGYGIARRIEQVGGGEILLNQGTIYAALVRLQQGGWISADWGTSDNNRRAKFYTLTPRGEKRLAADAANWRRVANIMDRFLDASTTPPLNPNPEAAS</sequence>
<dbReference type="InterPro" id="IPR005149">
    <property type="entry name" value="Tscrpt_reg_PadR_N"/>
</dbReference>
<gene>
    <name evidence="2" type="ORF">K1X11_013655</name>
</gene>
<dbReference type="InterPro" id="IPR052509">
    <property type="entry name" value="Metal_resp_DNA-bind_regulator"/>
</dbReference>
<proteinExistence type="predicted"/>
<dbReference type="NCBIfam" id="TIGR03433">
    <property type="entry name" value="padR_acidobact"/>
    <property type="match status" value="1"/>
</dbReference>
<dbReference type="Pfam" id="PF03551">
    <property type="entry name" value="PadR"/>
    <property type="match status" value="1"/>
</dbReference>
<dbReference type="Gene3D" id="1.10.10.10">
    <property type="entry name" value="Winged helix-like DNA-binding domain superfamily/Winged helix DNA-binding domain"/>
    <property type="match status" value="1"/>
</dbReference>
<dbReference type="PANTHER" id="PTHR33169">
    <property type="entry name" value="PADR-FAMILY TRANSCRIPTIONAL REGULATOR"/>
    <property type="match status" value="1"/>
</dbReference>
<dbReference type="Proteomes" id="UP000738431">
    <property type="component" value="Chromosome"/>
</dbReference>
<dbReference type="EMBL" id="CP139781">
    <property type="protein sequence ID" value="WRQ85853.1"/>
    <property type="molecule type" value="Genomic_DNA"/>
</dbReference>